<dbReference type="GO" id="GO:0001727">
    <property type="term" value="F:lipid kinase activity"/>
    <property type="evidence" value="ECO:0007669"/>
    <property type="project" value="TreeGrafter"/>
</dbReference>
<keyword evidence="4" id="KW-0067">ATP-binding</keyword>
<proteinExistence type="predicted"/>
<dbReference type="OrthoDB" id="3853857at2759"/>
<evidence type="ECO:0000256" key="4">
    <source>
        <dbReference type="ARBA" id="ARBA00022840"/>
    </source>
</evidence>
<dbReference type="PANTHER" id="PTHR12358:SF31">
    <property type="entry name" value="ACYLGLYCEROL KINASE, MITOCHONDRIAL"/>
    <property type="match status" value="1"/>
</dbReference>
<dbReference type="STRING" id="1314674.A0A0D7BRG4"/>
<evidence type="ECO:0000256" key="5">
    <source>
        <dbReference type="SAM" id="MobiDB-lite"/>
    </source>
</evidence>
<dbReference type="Pfam" id="PF00781">
    <property type="entry name" value="DAGK_cat"/>
    <property type="match status" value="1"/>
</dbReference>
<gene>
    <name evidence="7" type="ORF">CYLTODRAFT_418162</name>
</gene>
<dbReference type="InterPro" id="IPR050187">
    <property type="entry name" value="Lipid_Phosphate_FormReg"/>
</dbReference>
<evidence type="ECO:0000259" key="6">
    <source>
        <dbReference type="PROSITE" id="PS50146"/>
    </source>
</evidence>
<evidence type="ECO:0000256" key="3">
    <source>
        <dbReference type="ARBA" id="ARBA00022777"/>
    </source>
</evidence>
<keyword evidence="2" id="KW-0547">Nucleotide-binding</keyword>
<accession>A0A0D7BRG4</accession>
<dbReference type="Proteomes" id="UP000054007">
    <property type="component" value="Unassembled WGS sequence"/>
</dbReference>
<dbReference type="InterPro" id="IPR017438">
    <property type="entry name" value="ATP-NAD_kinase_N"/>
</dbReference>
<keyword evidence="8" id="KW-1185">Reference proteome</keyword>
<name>A0A0D7BRG4_9AGAR</name>
<evidence type="ECO:0000313" key="7">
    <source>
        <dbReference type="EMBL" id="KIY72186.1"/>
    </source>
</evidence>
<dbReference type="SMART" id="SM00046">
    <property type="entry name" value="DAGKc"/>
    <property type="match status" value="1"/>
</dbReference>
<feature type="region of interest" description="Disordered" evidence="5">
    <location>
        <begin position="293"/>
        <end position="326"/>
    </location>
</feature>
<dbReference type="PROSITE" id="PS50146">
    <property type="entry name" value="DAGK"/>
    <property type="match status" value="1"/>
</dbReference>
<reference evidence="7 8" key="1">
    <citation type="journal article" date="2015" name="Fungal Genet. Biol.">
        <title>Evolution of novel wood decay mechanisms in Agaricales revealed by the genome sequences of Fistulina hepatica and Cylindrobasidium torrendii.</title>
        <authorList>
            <person name="Floudas D."/>
            <person name="Held B.W."/>
            <person name="Riley R."/>
            <person name="Nagy L.G."/>
            <person name="Koehler G."/>
            <person name="Ransdell A.S."/>
            <person name="Younus H."/>
            <person name="Chow J."/>
            <person name="Chiniquy J."/>
            <person name="Lipzen A."/>
            <person name="Tritt A."/>
            <person name="Sun H."/>
            <person name="Haridas S."/>
            <person name="LaButti K."/>
            <person name="Ohm R.A."/>
            <person name="Kues U."/>
            <person name="Blanchette R.A."/>
            <person name="Grigoriev I.V."/>
            <person name="Minto R.E."/>
            <person name="Hibbett D.S."/>
        </authorList>
    </citation>
    <scope>NUCLEOTIDE SEQUENCE [LARGE SCALE GENOMIC DNA]</scope>
    <source>
        <strain evidence="7 8">FP15055 ss-10</strain>
    </source>
</reference>
<dbReference type="InterPro" id="IPR016064">
    <property type="entry name" value="NAD/diacylglycerol_kinase_sf"/>
</dbReference>
<dbReference type="EMBL" id="KN880446">
    <property type="protein sequence ID" value="KIY72186.1"/>
    <property type="molecule type" value="Genomic_DNA"/>
</dbReference>
<dbReference type="InterPro" id="IPR045540">
    <property type="entry name" value="YegS/DAGK_C"/>
</dbReference>
<keyword evidence="3" id="KW-0418">Kinase</keyword>
<dbReference type="InterPro" id="IPR001206">
    <property type="entry name" value="Diacylglycerol_kinase_cat_dom"/>
</dbReference>
<sequence length="459" mass="50136">MAELIIHTPSKKKFTLTLVQDALHIQREGSKLKKIQLRQVLEAEYKSKTVQVSFIHKSRSSFHLVRLEGKPQGEPEIASNWTEKVTKAAYEGLGVKRGRRLRVLVNPHGGTGKAISVFTQKVEPVFRAAGCILDVTHTTHNGHALEIAKGLSLDYDGIISVSGDGLVHEIMNGLAQHATPLKAFAIPIAPIPTGSGNGLALNLLGLEYGFDVVYAALNAVKGSPMDIDVFSFVQGGKRTISFMSQAMGLMADLDIGTENLRWMGDTRFVVGFLRGLIPFKSCPIELSYKAAPKDKDTMARERQESLNRPNALSSARKHPEGDSLPSLRFETETEGWTTFDKPMLFLYCGKGPYVARDYMAFPASTPDDGFIDVVVQTLSSRGEVIGGLNSAPQGGSFWKDSCHYVKASAFRVKPLAAKGTLSVDGESFPFEPFHVEVHPRMATLLSLSGHYVAPFPPKP</sequence>
<dbReference type="Gene3D" id="2.60.200.40">
    <property type="match status" value="1"/>
</dbReference>
<dbReference type="PANTHER" id="PTHR12358">
    <property type="entry name" value="SPHINGOSINE KINASE"/>
    <property type="match status" value="1"/>
</dbReference>
<feature type="domain" description="DAGKc" evidence="6">
    <location>
        <begin position="96"/>
        <end position="236"/>
    </location>
</feature>
<feature type="compositionally biased region" description="Basic and acidic residues" evidence="5">
    <location>
        <begin position="293"/>
        <end position="305"/>
    </location>
</feature>
<protein>
    <recommendedName>
        <fullName evidence="6">DAGKc domain-containing protein</fullName>
    </recommendedName>
</protein>
<dbReference type="GO" id="GO:0005524">
    <property type="term" value="F:ATP binding"/>
    <property type="evidence" value="ECO:0007669"/>
    <property type="project" value="UniProtKB-KW"/>
</dbReference>
<evidence type="ECO:0000256" key="2">
    <source>
        <dbReference type="ARBA" id="ARBA00022741"/>
    </source>
</evidence>
<evidence type="ECO:0000256" key="1">
    <source>
        <dbReference type="ARBA" id="ARBA00022679"/>
    </source>
</evidence>
<dbReference type="GO" id="GO:0005737">
    <property type="term" value="C:cytoplasm"/>
    <property type="evidence" value="ECO:0007669"/>
    <property type="project" value="TreeGrafter"/>
</dbReference>
<dbReference type="GO" id="GO:0046512">
    <property type="term" value="P:sphingosine biosynthetic process"/>
    <property type="evidence" value="ECO:0007669"/>
    <property type="project" value="TreeGrafter"/>
</dbReference>
<dbReference type="GO" id="GO:0016020">
    <property type="term" value="C:membrane"/>
    <property type="evidence" value="ECO:0007669"/>
    <property type="project" value="TreeGrafter"/>
</dbReference>
<evidence type="ECO:0000313" key="8">
    <source>
        <dbReference type="Proteomes" id="UP000054007"/>
    </source>
</evidence>
<dbReference type="AlphaFoldDB" id="A0A0D7BRG4"/>
<dbReference type="Pfam" id="PF19279">
    <property type="entry name" value="YegS_C"/>
    <property type="match status" value="1"/>
</dbReference>
<dbReference type="Gene3D" id="3.40.50.10330">
    <property type="entry name" value="Probable inorganic polyphosphate/atp-NAD kinase, domain 1"/>
    <property type="match status" value="1"/>
</dbReference>
<dbReference type="SUPFAM" id="SSF111331">
    <property type="entry name" value="NAD kinase/diacylglycerol kinase-like"/>
    <property type="match status" value="1"/>
</dbReference>
<keyword evidence="1" id="KW-0808">Transferase</keyword>
<organism evidence="7 8">
    <name type="scientific">Cylindrobasidium torrendii FP15055 ss-10</name>
    <dbReference type="NCBI Taxonomy" id="1314674"/>
    <lineage>
        <taxon>Eukaryota</taxon>
        <taxon>Fungi</taxon>
        <taxon>Dikarya</taxon>
        <taxon>Basidiomycota</taxon>
        <taxon>Agaricomycotina</taxon>
        <taxon>Agaricomycetes</taxon>
        <taxon>Agaricomycetidae</taxon>
        <taxon>Agaricales</taxon>
        <taxon>Marasmiineae</taxon>
        <taxon>Physalacriaceae</taxon>
        <taxon>Cylindrobasidium</taxon>
    </lineage>
</organism>